<dbReference type="InterPro" id="IPR036576">
    <property type="entry name" value="WRKY_dom_sf"/>
</dbReference>
<comment type="subcellular location">
    <subcellularLocation>
        <location evidence="1">Nucleus</location>
    </subcellularLocation>
</comment>
<keyword evidence="3" id="KW-0238">DNA-binding</keyword>
<dbReference type="SUPFAM" id="SSF118290">
    <property type="entry name" value="WRKY DNA-binding domain"/>
    <property type="match status" value="1"/>
</dbReference>
<accession>A0A9K3ECR2</accession>
<sequence length="135" mass="14885">MRGYYRCTHQKLNNCPAKKQVQRLDNDPYTFEVTYRGDHTCMMSSSAPSLPPPPPSEAMSTCSLPASQPLPHLLPMDIKESVGDLYNVTPHGNVSGAGSSPPNNYVDYPIVTDLVDTLFNSDINNNNSINFMFSS</sequence>
<evidence type="ECO:0000256" key="2">
    <source>
        <dbReference type="ARBA" id="ARBA00023015"/>
    </source>
</evidence>
<evidence type="ECO:0000313" key="8">
    <source>
        <dbReference type="Proteomes" id="UP000215914"/>
    </source>
</evidence>
<comment type="caution">
    <text evidence="7">The sequence shown here is derived from an EMBL/GenBank/DDBJ whole genome shotgun (WGS) entry which is preliminary data.</text>
</comment>
<dbReference type="Gramene" id="mRNA:HanXRQr2_Chr14g0667751">
    <property type="protein sequence ID" value="mRNA:HanXRQr2_Chr14g0667751"/>
    <property type="gene ID" value="HanXRQr2_Chr14g0667751"/>
</dbReference>
<evidence type="ECO:0000256" key="1">
    <source>
        <dbReference type="ARBA" id="ARBA00004123"/>
    </source>
</evidence>
<dbReference type="InterPro" id="IPR044810">
    <property type="entry name" value="WRKY_plant"/>
</dbReference>
<reference evidence="7" key="1">
    <citation type="journal article" date="2017" name="Nature">
        <title>The sunflower genome provides insights into oil metabolism, flowering and Asterid evolution.</title>
        <authorList>
            <person name="Badouin H."/>
            <person name="Gouzy J."/>
            <person name="Grassa C.J."/>
            <person name="Murat F."/>
            <person name="Staton S.E."/>
            <person name="Cottret L."/>
            <person name="Lelandais-Briere C."/>
            <person name="Owens G.L."/>
            <person name="Carrere S."/>
            <person name="Mayjonade B."/>
            <person name="Legrand L."/>
            <person name="Gill N."/>
            <person name="Kane N.C."/>
            <person name="Bowers J.E."/>
            <person name="Hubner S."/>
            <person name="Bellec A."/>
            <person name="Berard A."/>
            <person name="Berges H."/>
            <person name="Blanchet N."/>
            <person name="Boniface M.C."/>
            <person name="Brunel D."/>
            <person name="Catrice O."/>
            <person name="Chaidir N."/>
            <person name="Claudel C."/>
            <person name="Donnadieu C."/>
            <person name="Faraut T."/>
            <person name="Fievet G."/>
            <person name="Helmstetter N."/>
            <person name="King M."/>
            <person name="Knapp S.J."/>
            <person name="Lai Z."/>
            <person name="Le Paslier M.C."/>
            <person name="Lippi Y."/>
            <person name="Lorenzon L."/>
            <person name="Mandel J.R."/>
            <person name="Marage G."/>
            <person name="Marchand G."/>
            <person name="Marquand E."/>
            <person name="Bret-Mestries E."/>
            <person name="Morien E."/>
            <person name="Nambeesan S."/>
            <person name="Nguyen T."/>
            <person name="Pegot-Espagnet P."/>
            <person name="Pouilly N."/>
            <person name="Raftis F."/>
            <person name="Sallet E."/>
            <person name="Schiex T."/>
            <person name="Thomas J."/>
            <person name="Vandecasteele C."/>
            <person name="Vares D."/>
            <person name="Vear F."/>
            <person name="Vautrin S."/>
            <person name="Crespi M."/>
            <person name="Mangin B."/>
            <person name="Burke J.M."/>
            <person name="Salse J."/>
            <person name="Munos S."/>
            <person name="Vincourt P."/>
            <person name="Rieseberg L.H."/>
            <person name="Langlade N.B."/>
        </authorList>
    </citation>
    <scope>NUCLEOTIDE SEQUENCE</scope>
    <source>
        <tissue evidence="7">Leaves</tissue>
    </source>
</reference>
<evidence type="ECO:0000256" key="5">
    <source>
        <dbReference type="ARBA" id="ARBA00023242"/>
    </source>
</evidence>
<dbReference type="InterPro" id="IPR003657">
    <property type="entry name" value="WRKY_dom"/>
</dbReference>
<dbReference type="GO" id="GO:0005634">
    <property type="term" value="C:nucleus"/>
    <property type="evidence" value="ECO:0007669"/>
    <property type="project" value="UniProtKB-SubCell"/>
</dbReference>
<dbReference type="Gene3D" id="2.20.25.80">
    <property type="entry name" value="WRKY domain"/>
    <property type="match status" value="1"/>
</dbReference>
<dbReference type="GO" id="GO:0043565">
    <property type="term" value="F:sequence-specific DNA binding"/>
    <property type="evidence" value="ECO:0007669"/>
    <property type="project" value="InterPro"/>
</dbReference>
<evidence type="ECO:0000313" key="7">
    <source>
        <dbReference type="EMBL" id="KAF5771187.1"/>
    </source>
</evidence>
<evidence type="ECO:0000259" key="6">
    <source>
        <dbReference type="PROSITE" id="PS50811"/>
    </source>
</evidence>
<dbReference type="Pfam" id="PF03106">
    <property type="entry name" value="WRKY"/>
    <property type="match status" value="1"/>
</dbReference>
<keyword evidence="4" id="KW-0804">Transcription</keyword>
<evidence type="ECO:0000256" key="3">
    <source>
        <dbReference type="ARBA" id="ARBA00023125"/>
    </source>
</evidence>
<dbReference type="PANTHER" id="PTHR32096:SF146">
    <property type="entry name" value="WRKY TRANSCRIPTION FACTOR 19-RELATED"/>
    <property type="match status" value="1"/>
</dbReference>
<dbReference type="AlphaFoldDB" id="A0A9K3ECR2"/>
<dbReference type="GO" id="GO:0003700">
    <property type="term" value="F:DNA-binding transcription factor activity"/>
    <property type="evidence" value="ECO:0007669"/>
    <property type="project" value="InterPro"/>
</dbReference>
<dbReference type="SMART" id="SM00774">
    <property type="entry name" value="WRKY"/>
    <property type="match status" value="1"/>
</dbReference>
<keyword evidence="2" id="KW-0805">Transcription regulation</keyword>
<proteinExistence type="predicted"/>
<feature type="domain" description="WRKY" evidence="6">
    <location>
        <begin position="1"/>
        <end position="39"/>
    </location>
</feature>
<keyword evidence="8" id="KW-1185">Reference proteome</keyword>
<dbReference type="Proteomes" id="UP000215914">
    <property type="component" value="Unassembled WGS sequence"/>
</dbReference>
<protein>
    <submittedName>
        <fullName evidence="7">Transcription factor WRKY family</fullName>
    </submittedName>
</protein>
<dbReference type="PROSITE" id="PS50811">
    <property type="entry name" value="WRKY"/>
    <property type="match status" value="1"/>
</dbReference>
<name>A0A9K3ECR2_HELAN</name>
<dbReference type="EMBL" id="MNCJ02000329">
    <property type="protein sequence ID" value="KAF5771187.1"/>
    <property type="molecule type" value="Genomic_DNA"/>
</dbReference>
<gene>
    <name evidence="7" type="ORF">HanXRQr2_Chr14g0667751</name>
</gene>
<reference evidence="7" key="2">
    <citation type="submission" date="2020-06" db="EMBL/GenBank/DDBJ databases">
        <title>Helianthus annuus Genome sequencing and assembly Release 2.</title>
        <authorList>
            <person name="Gouzy J."/>
            <person name="Langlade N."/>
            <person name="Munos S."/>
        </authorList>
    </citation>
    <scope>NUCLEOTIDE SEQUENCE</scope>
    <source>
        <tissue evidence="7">Leaves</tissue>
    </source>
</reference>
<evidence type="ECO:0000256" key="4">
    <source>
        <dbReference type="ARBA" id="ARBA00023163"/>
    </source>
</evidence>
<dbReference type="PANTHER" id="PTHR32096">
    <property type="entry name" value="WRKY TRANSCRIPTION FACTOR 30-RELATED-RELATED"/>
    <property type="match status" value="1"/>
</dbReference>
<keyword evidence="5" id="KW-0539">Nucleus</keyword>
<organism evidence="7 8">
    <name type="scientific">Helianthus annuus</name>
    <name type="common">Common sunflower</name>
    <dbReference type="NCBI Taxonomy" id="4232"/>
    <lineage>
        <taxon>Eukaryota</taxon>
        <taxon>Viridiplantae</taxon>
        <taxon>Streptophyta</taxon>
        <taxon>Embryophyta</taxon>
        <taxon>Tracheophyta</taxon>
        <taxon>Spermatophyta</taxon>
        <taxon>Magnoliopsida</taxon>
        <taxon>eudicotyledons</taxon>
        <taxon>Gunneridae</taxon>
        <taxon>Pentapetalae</taxon>
        <taxon>asterids</taxon>
        <taxon>campanulids</taxon>
        <taxon>Asterales</taxon>
        <taxon>Asteraceae</taxon>
        <taxon>Asteroideae</taxon>
        <taxon>Heliantheae alliance</taxon>
        <taxon>Heliantheae</taxon>
        <taxon>Helianthus</taxon>
    </lineage>
</organism>